<dbReference type="OrthoDB" id="9518664at2759"/>
<dbReference type="Gene3D" id="3.30.497.10">
    <property type="entry name" value="Antithrombin, subunit I, domain 2"/>
    <property type="match status" value="1"/>
</dbReference>
<dbReference type="PANTHER" id="PTHR11461">
    <property type="entry name" value="SERINE PROTEASE INHIBITOR, SERPIN"/>
    <property type="match status" value="1"/>
</dbReference>
<comment type="similarity">
    <text evidence="1 2">Belongs to the serpin family.</text>
</comment>
<organism evidence="5 6">
    <name type="scientific">Steinernema carpocapsae</name>
    <name type="common">Entomopathogenic nematode</name>
    <dbReference type="NCBI Taxonomy" id="34508"/>
    <lineage>
        <taxon>Eukaryota</taxon>
        <taxon>Metazoa</taxon>
        <taxon>Ecdysozoa</taxon>
        <taxon>Nematoda</taxon>
        <taxon>Chromadorea</taxon>
        <taxon>Rhabditida</taxon>
        <taxon>Tylenchina</taxon>
        <taxon>Panagrolaimomorpha</taxon>
        <taxon>Strongyloidoidea</taxon>
        <taxon>Steinernematidae</taxon>
        <taxon>Steinernema</taxon>
    </lineage>
</organism>
<dbReference type="InterPro" id="IPR036186">
    <property type="entry name" value="Serpin_sf"/>
</dbReference>
<evidence type="ECO:0000256" key="3">
    <source>
        <dbReference type="SAM" id="MobiDB-lite"/>
    </source>
</evidence>
<reference evidence="5 6" key="1">
    <citation type="journal article" date="2015" name="Genome Biol.">
        <title>Comparative genomics of Steinernema reveals deeply conserved gene regulatory networks.</title>
        <authorList>
            <person name="Dillman A.R."/>
            <person name="Macchietto M."/>
            <person name="Porter C.F."/>
            <person name="Rogers A."/>
            <person name="Williams B."/>
            <person name="Antoshechkin I."/>
            <person name="Lee M.M."/>
            <person name="Goodwin Z."/>
            <person name="Lu X."/>
            <person name="Lewis E.E."/>
            <person name="Goodrich-Blair H."/>
            <person name="Stock S.P."/>
            <person name="Adams B.J."/>
            <person name="Sternberg P.W."/>
            <person name="Mortazavi A."/>
        </authorList>
    </citation>
    <scope>NUCLEOTIDE SEQUENCE [LARGE SCALE GENOMIC DNA]</scope>
    <source>
        <strain evidence="5 6">ALL</strain>
    </source>
</reference>
<accession>A0A4U5MKN4</accession>
<evidence type="ECO:0000256" key="1">
    <source>
        <dbReference type="ARBA" id="ARBA00009500"/>
    </source>
</evidence>
<dbReference type="PANTHER" id="PTHR11461:SF211">
    <property type="entry name" value="GH10112P-RELATED"/>
    <property type="match status" value="1"/>
</dbReference>
<dbReference type="InterPro" id="IPR042185">
    <property type="entry name" value="Serpin_sf_2"/>
</dbReference>
<protein>
    <recommendedName>
        <fullName evidence="4">Serpin domain-containing protein</fullName>
    </recommendedName>
</protein>
<name>A0A4U5MKN4_STECR</name>
<dbReference type="InterPro" id="IPR023796">
    <property type="entry name" value="Serpin_dom"/>
</dbReference>
<evidence type="ECO:0000313" key="5">
    <source>
        <dbReference type="EMBL" id="TKR69961.1"/>
    </source>
</evidence>
<dbReference type="STRING" id="34508.A0A4U5MKN4"/>
<dbReference type="GO" id="GO:0004867">
    <property type="term" value="F:serine-type endopeptidase inhibitor activity"/>
    <property type="evidence" value="ECO:0007669"/>
    <property type="project" value="InterPro"/>
</dbReference>
<feature type="compositionally biased region" description="Basic and acidic residues" evidence="3">
    <location>
        <begin position="7"/>
        <end position="17"/>
    </location>
</feature>
<keyword evidence="6" id="KW-1185">Reference proteome</keyword>
<dbReference type="GO" id="GO:0005615">
    <property type="term" value="C:extracellular space"/>
    <property type="evidence" value="ECO:0007669"/>
    <property type="project" value="InterPro"/>
</dbReference>
<dbReference type="EMBL" id="AZBU02000007">
    <property type="protein sequence ID" value="TKR69961.1"/>
    <property type="molecule type" value="Genomic_DNA"/>
</dbReference>
<feature type="region of interest" description="Disordered" evidence="3">
    <location>
        <begin position="1"/>
        <end position="65"/>
    </location>
</feature>
<reference evidence="5 6" key="2">
    <citation type="journal article" date="2019" name="G3 (Bethesda)">
        <title>Hybrid Assembly of the Genome of the Entomopathogenic Nematode Steinernema carpocapsae Identifies the X-Chromosome.</title>
        <authorList>
            <person name="Serra L."/>
            <person name="Macchietto M."/>
            <person name="Macias-Munoz A."/>
            <person name="McGill C.J."/>
            <person name="Rodriguez I.M."/>
            <person name="Rodriguez B."/>
            <person name="Murad R."/>
            <person name="Mortazavi A."/>
        </authorList>
    </citation>
    <scope>NUCLEOTIDE SEQUENCE [LARGE SCALE GENOMIC DNA]</scope>
    <source>
        <strain evidence="5 6">ALL</strain>
    </source>
</reference>
<dbReference type="InterPro" id="IPR000215">
    <property type="entry name" value="Serpin_fam"/>
</dbReference>
<dbReference type="CDD" id="cd00172">
    <property type="entry name" value="serpin"/>
    <property type="match status" value="1"/>
</dbReference>
<evidence type="ECO:0000313" key="6">
    <source>
        <dbReference type="Proteomes" id="UP000298663"/>
    </source>
</evidence>
<dbReference type="Pfam" id="PF00079">
    <property type="entry name" value="Serpin"/>
    <property type="match status" value="1"/>
</dbReference>
<feature type="domain" description="Serpin" evidence="4">
    <location>
        <begin position="88"/>
        <end position="466"/>
    </location>
</feature>
<dbReference type="Proteomes" id="UP000298663">
    <property type="component" value="Unassembled WGS sequence"/>
</dbReference>
<sequence length="466" mass="52942">MVRTRRMAAEAEPEKSQDAPGPSAKNISEASIKNTRRDRKTAVKAKSESEEGDNDLSAPSKKRGKLENIKNDEYQFKLQAQAQMSFAIDLLKEITRQKPEAMACSPFSLSASLAILHAGARGRTEEEIGSLLKAKFDLQDDQIHSYFSYLLKTFSDVNFRSPEYNPIQPVELKSANKLFVKNGFEMLDSFKDLNKDSYQGMIEQVDLSDKKKLANHINRWANKTTRGLIKNVVFESEISQDVPMFLLNATCFVGFWLKKFNKEHTKEGDFIIHDKERKKVDFMHKDASYGDFQYHETDDLQVLRMPYKENTFAAYTILPKTHRSIENLLKDFDGSKILDLLTQTKDAQCGNVKVDIKYPKFKVTADLNLDEILKPLGMETAFDVSKADFTGISTDVSLHVGNSQQKAYIAMDEKGTVAVAATKVLIMCGCCMYDTYRKVQFYADHPFSYFIVHDPTMTILFAGTFT</sequence>
<evidence type="ECO:0000259" key="4">
    <source>
        <dbReference type="SMART" id="SM00093"/>
    </source>
</evidence>
<dbReference type="InterPro" id="IPR042178">
    <property type="entry name" value="Serpin_sf_1"/>
</dbReference>
<comment type="caution">
    <text evidence="5">The sequence shown here is derived from an EMBL/GenBank/DDBJ whole genome shotgun (WGS) entry which is preliminary data.</text>
</comment>
<dbReference type="Gene3D" id="2.30.39.10">
    <property type="entry name" value="Alpha-1-antitrypsin, domain 1"/>
    <property type="match status" value="1"/>
</dbReference>
<proteinExistence type="inferred from homology"/>
<dbReference type="SUPFAM" id="SSF56574">
    <property type="entry name" value="Serpins"/>
    <property type="match status" value="1"/>
</dbReference>
<gene>
    <name evidence="5" type="ORF">L596_022044</name>
</gene>
<dbReference type="AlphaFoldDB" id="A0A4U5MKN4"/>
<evidence type="ECO:0000256" key="2">
    <source>
        <dbReference type="RuleBase" id="RU000411"/>
    </source>
</evidence>
<dbReference type="SMART" id="SM00093">
    <property type="entry name" value="SERPIN"/>
    <property type="match status" value="1"/>
</dbReference>
<feature type="compositionally biased region" description="Basic residues" evidence="3">
    <location>
        <begin position="34"/>
        <end position="43"/>
    </location>
</feature>